<evidence type="ECO:0000313" key="2">
    <source>
        <dbReference type="Proteomes" id="UP001239111"/>
    </source>
</evidence>
<keyword evidence="2" id="KW-1185">Reference proteome</keyword>
<gene>
    <name evidence="1" type="ORF">QAD02_023416</name>
</gene>
<evidence type="ECO:0000313" key="1">
    <source>
        <dbReference type="EMBL" id="KAJ8687622.1"/>
    </source>
</evidence>
<sequence length="1685" mass="189291">MAISSWMLWNRSLRSSRPHRNRQNHEDNCVQFDLSQGFKENLSEALDCLCQLTQPGPKKLAYLNAIVKLVSESDVEEYGYSAYELFCCLRVGFIHEATQVRAATLRAVRYVVKKEQDVVTINRLQYPYFIARSMDINTRNEVERLQALRLVRRILLLAPKHFSPAMARSLISITAGGIEEKDLAFRLFLATLCELGVLNSNLLISCGGAGVLCRAATTGQSALITEAVVGVLLRLLSSPETRGSVSLLSLAAPYCELETAATTATIKTSAGTNERSKEDWEQKFAASKHALLSVLRSYSGVIHFCHPNENSGLKAICDILYVEQLEVRGAILELLYELLGLPLPTWTDEVDVALAAVNPRRMRNSWKLSEGFVAAEGRVILPALTSHCPNITESHLALLVYILLGCGLHKALTEAIVTSDTFISVRAAVLLGAILHLAHTLLPSEVCDLSPSLPNLLEHASAGRPEALAAVSIISRMHSMMRRKPSPVSLFMDRMLHSGTWLKPSLSRSIRRQTTLKQWLRRDSPMLQLLKDSQVLSSKDALAWKWSAVRSILRSRDNVFRLLHDSDHRTFIKKLIKYFRPSSNQFSRIELATNMRMARDATLAGCDLINLLLELQEPDGTRFLNELLSDLTEEIISIRMAQSAHDCLFSPRHVTTTCCQKYFLFIGQLSHSTRGSAILRGFNMLEKLQDLAMTTKHDCYVKLIVSSLDYARENPNRRVMIKVAQESALESTRLYATQFLRIVVRAKLGDASHWAIGLLLHRLNDKSRVVALAALEALHEICEESEYLEIVFQKSQDKCLQNWDDWLSKLGDRGHFLKIRLYSLRTAFALLPSATEELERWIKSGGLAERYAGLIECEIHDSLTRRQRGENGCYMRRSNGNPIQPKDVFVPPHLVGQLAQHEFGMQLLVRRNVLQRFARIVQRFRNESGAAATGVVGGSVGGGACATSGIGSMRDETVSGGRTDDRKSELDGSRLETIVDSEVVERQQSPIRTPLKSGEPLVELRRKLSQDDSRRTTPERSWRGDLESREDHSHTVDDRILKVKAALWSLGHAGTSAMGVEQLTRLGIVELLASTAESCPHYSVRATAMHALSLLSTSRAGADVLTALNWPCVRYKRGELWPIVAPLSPSHTQQEQQQQSSQRSPSPVLVPQLRHHRSLSDGKPELPSGEQLPSGESTAKRQRNRSESAATDADSKKYALPERAETPSPLSSVQRLSQQDAEGYAKIRSLQRYRRPSFTHSSLEMGLDGRLSLQSLSEFESSRSWITDTMLASTPPPQHQLSVSSQERSEENPRYMGITLPRKLNSIFPEPTPTDALLDRINRSRPHFESRRQQNVNPSDASITQEDVRTVTRLLRADKQLQQQNLNESDSEGCMSPIPTIVFDDRTKTVGNDVLIVNRLSITESDSDSGNRLLTLPDDQKTKQKMQRLNVASDADEESSSEYETTSDHSRLCLICFRENSLCNDVGAEHDFRRPDKIRREILRHVQRLANPVFYRYSRQTLLRLRQQHPNVFQDVCLYSEVAARLANNSYRIQARRFLQELFLDFSFDILYEEPLRIIKMGMSTSKLGQMSDTHEPQTNNESESLKTSELLDAKVNGQVATTQDEPSIQLCIVNEEAVTIPELTVNNSPKLSNNDVLHQSPKDEHRSDEKIIAEILKPQERLRVVKNPDKMLKASSIGNAVSLK</sequence>
<organism evidence="1 2">
    <name type="scientific">Eretmocerus hayati</name>
    <dbReference type="NCBI Taxonomy" id="131215"/>
    <lineage>
        <taxon>Eukaryota</taxon>
        <taxon>Metazoa</taxon>
        <taxon>Ecdysozoa</taxon>
        <taxon>Arthropoda</taxon>
        <taxon>Hexapoda</taxon>
        <taxon>Insecta</taxon>
        <taxon>Pterygota</taxon>
        <taxon>Neoptera</taxon>
        <taxon>Endopterygota</taxon>
        <taxon>Hymenoptera</taxon>
        <taxon>Apocrita</taxon>
        <taxon>Proctotrupomorpha</taxon>
        <taxon>Chalcidoidea</taxon>
        <taxon>Aphelinidae</taxon>
        <taxon>Aphelininae</taxon>
        <taxon>Eretmocerus</taxon>
    </lineage>
</organism>
<dbReference type="EMBL" id="CM056741">
    <property type="protein sequence ID" value="KAJ8687622.1"/>
    <property type="molecule type" value="Genomic_DNA"/>
</dbReference>
<comment type="caution">
    <text evidence="1">The sequence shown here is derived from an EMBL/GenBank/DDBJ whole genome shotgun (WGS) entry which is preliminary data.</text>
</comment>
<accession>A0ACC2PVY3</accession>
<reference evidence="1" key="1">
    <citation type="submission" date="2023-04" db="EMBL/GenBank/DDBJ databases">
        <title>A chromosome-level genome assembly of the parasitoid wasp Eretmocerus hayati.</title>
        <authorList>
            <person name="Zhong Y."/>
            <person name="Liu S."/>
            <person name="Liu Y."/>
        </authorList>
    </citation>
    <scope>NUCLEOTIDE SEQUENCE</scope>
    <source>
        <strain evidence="1">ZJU_SS_LIU_2023</strain>
    </source>
</reference>
<protein>
    <submittedName>
        <fullName evidence="1">Uncharacterized protein</fullName>
    </submittedName>
</protein>
<dbReference type="Proteomes" id="UP001239111">
    <property type="component" value="Chromosome 1"/>
</dbReference>
<proteinExistence type="predicted"/>
<name>A0ACC2PVY3_9HYME</name>